<dbReference type="SUPFAM" id="SSF51905">
    <property type="entry name" value="FAD/NAD(P)-binding domain"/>
    <property type="match status" value="2"/>
</dbReference>
<dbReference type="PRINTS" id="PR00368">
    <property type="entry name" value="FADPNR"/>
</dbReference>
<name>A0A0H5SJ64_HERHM</name>
<evidence type="ECO:0000259" key="4">
    <source>
        <dbReference type="Pfam" id="PF07992"/>
    </source>
</evidence>
<sequence>MRVVKYVIIGNSAAGIGAVEKIRQLDKSGEITIISSEPHHTYSRPLISYLLQGKTDEQRMKYRDDDFYKRNKCTFLAGKTVTKICPDNKYVELDDKKTIPYDKLLVAAGSSAFVPPIEGLDTVKDKFTFMSLDDARKLQASLGKEKKVLILGAGLIGLKCAEGILDKVKEITVVDLAPRILSSILDDEGARIVQDHLERKGMKFILSSGVKTFDGNTAILDNGASVDSDILVIAVGVRPNTKLLAGIADIDKGIIINDRCETSAKDIYAAGDCTQSVDVSTGQSKIMALLPNAYMQGECAGANMAGADMSFAKAIPMNAIGFFGLHIITAGSYYGDVYTDKKDGGYKKLFYGSDRLNGYILIKNVDKAGIYTSLIRERTPLSSIDFSLICERPGLMAFTKEERVRKLGGADL</sequence>
<comment type="cofactor">
    <cofactor evidence="1">
        <name>FAD</name>
        <dbReference type="ChEBI" id="CHEBI:57692"/>
    </cofactor>
</comment>
<dbReference type="Pfam" id="PF07992">
    <property type="entry name" value="Pyr_redox_2"/>
    <property type="match status" value="1"/>
</dbReference>
<feature type="domain" description="FAD/NAD(P)-binding" evidence="4">
    <location>
        <begin position="5"/>
        <end position="297"/>
    </location>
</feature>
<evidence type="ECO:0000313" key="6">
    <source>
        <dbReference type="Proteomes" id="UP000236497"/>
    </source>
</evidence>
<dbReference type="AlphaFoldDB" id="A0A0H5SJ64"/>
<gene>
    <name evidence="5" type="ORF">HHT355_2354</name>
</gene>
<evidence type="ECO:0000256" key="2">
    <source>
        <dbReference type="ARBA" id="ARBA00022630"/>
    </source>
</evidence>
<protein>
    <recommendedName>
        <fullName evidence="4">FAD/NAD(P)-binding domain-containing protein</fullName>
    </recommendedName>
</protein>
<dbReference type="InterPro" id="IPR016156">
    <property type="entry name" value="FAD/NAD-linked_Rdtase_dimer_sf"/>
</dbReference>
<dbReference type="InterPro" id="IPR036188">
    <property type="entry name" value="FAD/NAD-bd_sf"/>
</dbReference>
<organism evidence="5 6">
    <name type="scientific">Herbinix hemicellulosilytica</name>
    <dbReference type="NCBI Taxonomy" id="1564487"/>
    <lineage>
        <taxon>Bacteria</taxon>
        <taxon>Bacillati</taxon>
        <taxon>Bacillota</taxon>
        <taxon>Clostridia</taxon>
        <taxon>Lachnospirales</taxon>
        <taxon>Lachnospiraceae</taxon>
        <taxon>Herbinix</taxon>
    </lineage>
</organism>
<dbReference type="InterPro" id="IPR023753">
    <property type="entry name" value="FAD/NAD-binding_dom"/>
</dbReference>
<accession>A0A0H5SJ64</accession>
<evidence type="ECO:0000313" key="5">
    <source>
        <dbReference type="EMBL" id="CRZ35542.1"/>
    </source>
</evidence>
<keyword evidence="3" id="KW-0274">FAD</keyword>
<dbReference type="Gene3D" id="3.50.50.60">
    <property type="entry name" value="FAD/NAD(P)-binding domain"/>
    <property type="match status" value="2"/>
</dbReference>
<reference evidence="5 6" key="1">
    <citation type="submission" date="2015-06" db="EMBL/GenBank/DDBJ databases">
        <authorList>
            <person name="Wibberg Daniel"/>
        </authorList>
    </citation>
    <scope>NUCLEOTIDE SEQUENCE [LARGE SCALE GENOMIC DNA]</scope>
    <source>
        <strain evidence="5 6">T3/55T</strain>
    </source>
</reference>
<dbReference type="Proteomes" id="UP000236497">
    <property type="component" value="Unassembled WGS sequence"/>
</dbReference>
<dbReference type="GO" id="GO:0016491">
    <property type="term" value="F:oxidoreductase activity"/>
    <property type="evidence" value="ECO:0007669"/>
    <property type="project" value="InterPro"/>
</dbReference>
<keyword evidence="6" id="KW-1185">Reference proteome</keyword>
<evidence type="ECO:0000256" key="1">
    <source>
        <dbReference type="ARBA" id="ARBA00001974"/>
    </source>
</evidence>
<dbReference type="EMBL" id="CVTD020000026">
    <property type="protein sequence ID" value="CRZ35542.1"/>
    <property type="molecule type" value="Genomic_DNA"/>
</dbReference>
<keyword evidence="2" id="KW-0285">Flavoprotein</keyword>
<dbReference type="PANTHER" id="PTHR43429:SF3">
    <property type="entry name" value="NITRITE REDUCTASE [NAD(P)H]"/>
    <property type="match status" value="1"/>
</dbReference>
<dbReference type="PANTHER" id="PTHR43429">
    <property type="entry name" value="PYRIDINE NUCLEOTIDE-DISULFIDE OXIDOREDUCTASE DOMAIN-CONTAINING"/>
    <property type="match status" value="1"/>
</dbReference>
<dbReference type="Gene3D" id="3.30.390.30">
    <property type="match status" value="1"/>
</dbReference>
<dbReference type="PRINTS" id="PR00411">
    <property type="entry name" value="PNDRDTASEI"/>
</dbReference>
<evidence type="ECO:0000256" key="3">
    <source>
        <dbReference type="ARBA" id="ARBA00022827"/>
    </source>
</evidence>
<dbReference type="InterPro" id="IPR050260">
    <property type="entry name" value="FAD-bd_OxRdtase"/>
</dbReference>
<proteinExistence type="predicted"/>